<evidence type="ECO:0000256" key="1">
    <source>
        <dbReference type="ARBA" id="ARBA00003236"/>
    </source>
</evidence>
<dbReference type="Pfam" id="PF01522">
    <property type="entry name" value="Polysacc_deac_1"/>
    <property type="match status" value="1"/>
</dbReference>
<comment type="function">
    <text evidence="1">Is involved in generating a small heat-stable compound (Nod), an acylated oligomer of N-acetylglucosamine, that stimulates mitosis in various plant protoplasts.</text>
</comment>
<organism evidence="7 8">
    <name type="scientific">Microvirga arsenatis</name>
    <dbReference type="NCBI Taxonomy" id="2692265"/>
    <lineage>
        <taxon>Bacteria</taxon>
        <taxon>Pseudomonadati</taxon>
        <taxon>Pseudomonadota</taxon>
        <taxon>Alphaproteobacteria</taxon>
        <taxon>Hyphomicrobiales</taxon>
        <taxon>Methylobacteriaceae</taxon>
        <taxon>Microvirga</taxon>
    </lineage>
</organism>
<dbReference type="RefSeq" id="WP_161723089.1">
    <property type="nucleotide sequence ID" value="NZ_JAAAXI010000006.1"/>
</dbReference>
<evidence type="ECO:0000313" key="8">
    <source>
        <dbReference type="Proteomes" id="UP000818323"/>
    </source>
</evidence>
<evidence type="ECO:0000256" key="3">
    <source>
        <dbReference type="ARBA" id="ARBA00020071"/>
    </source>
</evidence>
<proteinExistence type="inferred from homology"/>
<evidence type="ECO:0000256" key="5">
    <source>
        <dbReference type="SAM" id="Coils"/>
    </source>
</evidence>
<name>A0ABW9Z176_9HYPH</name>
<keyword evidence="5" id="KW-0175">Coiled coil</keyword>
<dbReference type="SUPFAM" id="SSF53448">
    <property type="entry name" value="Nucleotide-diphospho-sugar transferases"/>
    <property type="match status" value="2"/>
</dbReference>
<accession>A0ABW9Z176</accession>
<evidence type="ECO:0000256" key="4">
    <source>
        <dbReference type="ARBA" id="ARBA00032976"/>
    </source>
</evidence>
<dbReference type="Gene3D" id="3.20.20.370">
    <property type="entry name" value="Glycoside hydrolase/deacetylase"/>
    <property type="match status" value="1"/>
</dbReference>
<dbReference type="Gene3D" id="3.90.550.10">
    <property type="entry name" value="Spore Coat Polysaccharide Biosynthesis Protein SpsA, Chain A"/>
    <property type="match status" value="2"/>
</dbReference>
<feature type="domain" description="NodB homology" evidence="6">
    <location>
        <begin position="47"/>
        <end position="272"/>
    </location>
</feature>
<keyword evidence="8" id="KW-1185">Reference proteome</keyword>
<dbReference type="InterPro" id="IPR002509">
    <property type="entry name" value="NODB_dom"/>
</dbReference>
<feature type="coiled-coil region" evidence="5">
    <location>
        <begin position="439"/>
        <end position="522"/>
    </location>
</feature>
<comment type="similarity">
    <text evidence="2">Belongs to the polysaccharide deacetylase family.</text>
</comment>
<evidence type="ECO:0000259" key="6">
    <source>
        <dbReference type="PROSITE" id="PS51677"/>
    </source>
</evidence>
<dbReference type="PROSITE" id="PS51677">
    <property type="entry name" value="NODB"/>
    <property type="match status" value="1"/>
</dbReference>
<sequence length="1026" mass="117364">MIICYHKVHPEVKSYWYVSVDQFDRHMAALRAYDVVYLDEYDPKNPRHAVITFDGIYGNIAEYALPILEKYGYPFELFIVGDYIGRENDFDQHVEPPCAFADYEQLKLLVSKGGRVQWHTATHKRLSGLSSSDLQRELTPPDQLRSLFPSPHLEWFAYPHGDHDAEVVSQVESRFKGALACDDGDDNNRYRLTRLLLAEKHNLFKNKVSLIVANYNYGHLLPDAMDSVFNQTIPPDEILIIDDASIDSSREILKRYADRVRVVINERNLGIVENFRKAVSLTSGEYIAFLGADNRLRSDYIEKMRAALDANPNAAVAYSDMMLFGPRASILAEQVGAKPFARSTNENWPLYYWEFPEPTEEALAGLRERNFIHGSSMYRRSDYEAVGGYRKTSGPEDHDLFYRMILRGRDAVRVPHPILEYRQHSAAQANTVLLLEGKIVELNNAYQLAVRSNEELQSKLVRAIADKENLERVLTSTERNFMKVKASLEKTQGMLRKSREELRVLRSKRDRLRRELDKVLLSASWRITAPLRHVASLYPSLSPAVYKFARVAWWTFTLQLPKRLRQHLAFQKRIQVVASSGLFDEAWYRSQRKSLRNQKIDPIRHYLTEGWRDGLDPHPLFSTKWYLETYPNVIGEGENPFVHYLTKGAFENKNPNPFFLSQWYLEQNPVVRKQGMNPLVHYVREGAQAGLAPSKDFDAEYYVASHSDVASSNLLPLAHYFRIGAAQGREANPRRKLENSQRRRTALGKDLKFQAARQIALGLVTYNNSDEQLARVLRSCDLALKRVGMHEKSSVLIIDNGASSNNPDAVGVYINTRKLPSRGNIGFGSAHNVLMSEAFRDGADVYVAVNPDGALHPDALGAMLRMSEAAEGTAIIEALQVPEEHPKVYDQYSFDTPWASGACMLLPKRIWEKIGGFDENFFMYCEDVDISWRARASGFKVKTCPTAMFYHPISEREPDRNSRHRFLSAGVILAHKWGNETFKRNVLAQMRDLGMSAPDLTKVKRVQDGSNVADFDHMFNFAETRW</sequence>
<dbReference type="EMBL" id="JAAAXJ010000007">
    <property type="protein sequence ID" value="NBJ25706.1"/>
    <property type="molecule type" value="Genomic_DNA"/>
</dbReference>
<evidence type="ECO:0000256" key="2">
    <source>
        <dbReference type="ARBA" id="ARBA00010973"/>
    </source>
</evidence>
<evidence type="ECO:0000313" key="7">
    <source>
        <dbReference type="EMBL" id="NBJ25706.1"/>
    </source>
</evidence>
<dbReference type="PANTHER" id="PTHR43685:SF13">
    <property type="entry name" value="O ANTIGEN BIOSYNTHESIS RHAMNOSYLTRANSFERASE RFBN"/>
    <property type="match status" value="1"/>
</dbReference>
<dbReference type="SUPFAM" id="SSF88713">
    <property type="entry name" value="Glycoside hydrolase/deacetylase"/>
    <property type="match status" value="1"/>
</dbReference>
<dbReference type="CDD" id="cd10918">
    <property type="entry name" value="CE4_NodB_like_5s_6s"/>
    <property type="match status" value="1"/>
</dbReference>
<dbReference type="PANTHER" id="PTHR43685">
    <property type="entry name" value="GLYCOSYLTRANSFERASE"/>
    <property type="match status" value="1"/>
</dbReference>
<dbReference type="CDD" id="cd04186">
    <property type="entry name" value="GT_2_like_c"/>
    <property type="match status" value="1"/>
</dbReference>
<protein>
    <recommendedName>
        <fullName evidence="3">Chitooligosaccharide deacetylase</fullName>
    </recommendedName>
    <alternativeName>
        <fullName evidence="4">Nodulation protein B</fullName>
    </alternativeName>
</protein>
<gene>
    <name evidence="7" type="ORF">GR303_15205</name>
</gene>
<dbReference type="InterPro" id="IPR011330">
    <property type="entry name" value="Glyco_hydro/deAcase_b/a-brl"/>
</dbReference>
<dbReference type="Pfam" id="PF00535">
    <property type="entry name" value="Glycos_transf_2"/>
    <property type="match status" value="1"/>
</dbReference>
<reference evidence="7 8" key="1">
    <citation type="submission" date="2020-01" db="EMBL/GenBank/DDBJ databases">
        <title>Microvirga sp. nov., an arsenate reduction bacterium isolated from Tibet hotspring sediments.</title>
        <authorList>
            <person name="Yuan C.-G."/>
        </authorList>
    </citation>
    <scope>NUCLEOTIDE SEQUENCE [LARGE SCALE GENOMIC DNA]</scope>
    <source>
        <strain evidence="7 8">SYSU G3D203</strain>
    </source>
</reference>
<dbReference type="Proteomes" id="UP000818323">
    <property type="component" value="Unassembled WGS sequence"/>
</dbReference>
<dbReference type="InterPro" id="IPR029044">
    <property type="entry name" value="Nucleotide-diphossugar_trans"/>
</dbReference>
<dbReference type="InterPro" id="IPR050834">
    <property type="entry name" value="Glycosyltransf_2"/>
</dbReference>
<dbReference type="InterPro" id="IPR001173">
    <property type="entry name" value="Glyco_trans_2-like"/>
</dbReference>
<comment type="caution">
    <text evidence="7">The sequence shown here is derived from an EMBL/GenBank/DDBJ whole genome shotgun (WGS) entry which is preliminary data.</text>
</comment>